<dbReference type="RefSeq" id="WP_189565049.1">
    <property type="nucleotide sequence ID" value="NZ_BMXF01000002.1"/>
</dbReference>
<name>A0A8J3D9Y8_9BACT</name>
<dbReference type="AlphaFoldDB" id="A0A8J3D9Y8"/>
<feature type="domain" description="DinB-like" evidence="1">
    <location>
        <begin position="43"/>
        <end position="162"/>
    </location>
</feature>
<protein>
    <recommendedName>
        <fullName evidence="1">DinB-like domain-containing protein</fullName>
    </recommendedName>
</protein>
<dbReference type="Gene3D" id="1.20.120.450">
    <property type="entry name" value="dinb family like domain"/>
    <property type="match status" value="1"/>
</dbReference>
<sequence>MNRKEALKTISGSLLLTGAQLPETTATATDNAFLNDFLPRWKTALSYSLKVLDKMPAELYAYQPTPAQMTFGKQYTHAAHWNTFFIGSIVGKPALPEPAQHDQATVKAYYTRCHQHCTEILENLDVSLLDKTGFGDNDYWKKHSGRDYLLRAFMHIAHHRAETLVYLRLNGIEPPFFEF</sequence>
<dbReference type="Proteomes" id="UP000598271">
    <property type="component" value="Unassembled WGS sequence"/>
</dbReference>
<dbReference type="EMBL" id="BMXF01000002">
    <property type="protein sequence ID" value="GHB72100.1"/>
    <property type="molecule type" value="Genomic_DNA"/>
</dbReference>
<evidence type="ECO:0000259" key="1">
    <source>
        <dbReference type="Pfam" id="PF12867"/>
    </source>
</evidence>
<comment type="caution">
    <text evidence="2">The sequence shown here is derived from an EMBL/GenBank/DDBJ whole genome shotgun (WGS) entry which is preliminary data.</text>
</comment>
<dbReference type="SUPFAM" id="SSF109854">
    <property type="entry name" value="DinB/YfiT-like putative metalloenzymes"/>
    <property type="match status" value="1"/>
</dbReference>
<dbReference type="Pfam" id="PF12867">
    <property type="entry name" value="DinB_2"/>
    <property type="match status" value="1"/>
</dbReference>
<dbReference type="InterPro" id="IPR034660">
    <property type="entry name" value="DinB/YfiT-like"/>
</dbReference>
<accession>A0A8J3D9Y8</accession>
<dbReference type="InterPro" id="IPR024775">
    <property type="entry name" value="DinB-like"/>
</dbReference>
<reference evidence="2 3" key="1">
    <citation type="journal article" date="2014" name="Int. J. Syst. Evol. Microbiol.">
        <title>Complete genome sequence of Corynebacterium casei LMG S-19264T (=DSM 44701T), isolated from a smear-ripened cheese.</title>
        <authorList>
            <consortium name="US DOE Joint Genome Institute (JGI-PGF)"/>
            <person name="Walter F."/>
            <person name="Albersmeier A."/>
            <person name="Kalinowski J."/>
            <person name="Ruckert C."/>
        </authorList>
    </citation>
    <scope>NUCLEOTIDE SEQUENCE [LARGE SCALE GENOMIC DNA]</scope>
    <source>
        <strain evidence="2 3">KCTC 12866</strain>
    </source>
</reference>
<organism evidence="2 3">
    <name type="scientific">Persicitalea jodogahamensis</name>
    <dbReference type="NCBI Taxonomy" id="402147"/>
    <lineage>
        <taxon>Bacteria</taxon>
        <taxon>Pseudomonadati</taxon>
        <taxon>Bacteroidota</taxon>
        <taxon>Cytophagia</taxon>
        <taxon>Cytophagales</taxon>
        <taxon>Spirosomataceae</taxon>
        <taxon>Persicitalea</taxon>
    </lineage>
</organism>
<keyword evidence="3" id="KW-1185">Reference proteome</keyword>
<proteinExistence type="predicted"/>
<gene>
    <name evidence="2" type="ORF">GCM10007390_27680</name>
</gene>
<evidence type="ECO:0000313" key="3">
    <source>
        <dbReference type="Proteomes" id="UP000598271"/>
    </source>
</evidence>
<evidence type="ECO:0000313" key="2">
    <source>
        <dbReference type="EMBL" id="GHB72100.1"/>
    </source>
</evidence>